<evidence type="ECO:0000313" key="1">
    <source>
        <dbReference type="EMBL" id="KAJ2982407.1"/>
    </source>
</evidence>
<accession>A0ACC1NSY2</accession>
<name>A0ACC1NSY2_9PEZI</name>
<reference evidence="1" key="1">
    <citation type="submission" date="2022-10" db="EMBL/GenBank/DDBJ databases">
        <title>Genome Sequence of Xylaria curta.</title>
        <authorList>
            <person name="Buettner E."/>
        </authorList>
    </citation>
    <scope>NUCLEOTIDE SEQUENCE</scope>
    <source>
        <strain evidence="1">Babe10</strain>
    </source>
</reference>
<dbReference type="Proteomes" id="UP001143856">
    <property type="component" value="Unassembled WGS sequence"/>
</dbReference>
<dbReference type="EMBL" id="JAPDGR010001459">
    <property type="protein sequence ID" value="KAJ2982407.1"/>
    <property type="molecule type" value="Genomic_DNA"/>
</dbReference>
<proteinExistence type="predicted"/>
<comment type="caution">
    <text evidence="1">The sequence shown here is derived from an EMBL/GenBank/DDBJ whole genome shotgun (WGS) entry which is preliminary data.</text>
</comment>
<sequence length="130" mass="13980">MSGLQAIRYTRGKLDVLDQLRLPHEHHYDTVSTSEEAFDCIKAMRVRGAPAIAIVAALAHGVELYQGGCEAATAEETIAYIDSRLDYLKQSRPTAVDLTNAIAHLKSVVRAVDVSALDGAGAKSAIRQTC</sequence>
<keyword evidence="2" id="KW-1185">Reference proteome</keyword>
<gene>
    <name evidence="1" type="ORF">NUW58_g6447</name>
</gene>
<evidence type="ECO:0000313" key="2">
    <source>
        <dbReference type="Proteomes" id="UP001143856"/>
    </source>
</evidence>
<protein>
    <submittedName>
        <fullName evidence="1">Uncharacterized protein</fullName>
    </submittedName>
</protein>
<organism evidence="1 2">
    <name type="scientific">Xylaria curta</name>
    <dbReference type="NCBI Taxonomy" id="42375"/>
    <lineage>
        <taxon>Eukaryota</taxon>
        <taxon>Fungi</taxon>
        <taxon>Dikarya</taxon>
        <taxon>Ascomycota</taxon>
        <taxon>Pezizomycotina</taxon>
        <taxon>Sordariomycetes</taxon>
        <taxon>Xylariomycetidae</taxon>
        <taxon>Xylariales</taxon>
        <taxon>Xylariaceae</taxon>
        <taxon>Xylaria</taxon>
    </lineage>
</organism>